<dbReference type="Gene3D" id="6.10.250.1010">
    <property type="match status" value="1"/>
</dbReference>
<dbReference type="AlphaFoldDB" id="A0A8H3A6T1"/>
<reference evidence="1" key="1">
    <citation type="submission" date="2021-01" db="EMBL/GenBank/DDBJ databases">
        <authorList>
            <person name="Kaushik A."/>
        </authorList>
    </citation>
    <scope>NUCLEOTIDE SEQUENCE</scope>
    <source>
        <strain evidence="1">AG3-T5</strain>
    </source>
</reference>
<evidence type="ECO:0000313" key="2">
    <source>
        <dbReference type="Proteomes" id="UP000663841"/>
    </source>
</evidence>
<protein>
    <recommendedName>
        <fullName evidence="3">Laminin domain protein</fullName>
    </recommendedName>
</protein>
<dbReference type="Proteomes" id="UP000663841">
    <property type="component" value="Unassembled WGS sequence"/>
</dbReference>
<gene>
    <name evidence="1" type="ORF">RDB_LOCUS6937</name>
</gene>
<name>A0A8H3A6T1_9AGAM</name>
<evidence type="ECO:0000313" key="1">
    <source>
        <dbReference type="EMBL" id="CAE6400627.1"/>
    </source>
</evidence>
<accession>A0A8H3A6T1</accession>
<comment type="caution">
    <text evidence="1">The sequence shown here is derived from an EMBL/GenBank/DDBJ whole genome shotgun (WGS) entry which is preliminary data.</text>
</comment>
<dbReference type="EMBL" id="CAJMWW010000017">
    <property type="protein sequence ID" value="CAE6400627.1"/>
    <property type="molecule type" value="Genomic_DNA"/>
</dbReference>
<evidence type="ECO:0008006" key="3">
    <source>
        <dbReference type="Google" id="ProtNLM"/>
    </source>
</evidence>
<proteinExistence type="predicted"/>
<sequence>MSSNLVSSPPDLPAYLKGVCDLNPVFGTPNDDEVIRIHAVMQMAQKAVDIPGTGDPALLAKLAEHLFNVQMVQLEPVIDAPSDDDIIRVQNAIRVYSQLVNISIMFDPRVSMELSQHLFDIQMAKYTQRARQSQVNLISIGTPSSGSSETIERTSENAQEELVTNNSGVGADNAAEPGQPVQTMSNLAIRERIETSNRLAEQANQLAERSNLLIERSNKLAERTIQYFEQTNRIVESSTKPVETLGEVLKNINKVLVGIQHAIVRSHKGNTVKAADCLVNEKGETPGQSTEMAYASFEWLSWRFGDQPSCQFPVVIAGTQHDLHIDDHWLGRFLRFYGACQAFCEDGTSTGLKAACEKDARLLFGRYLSTCLG</sequence>
<organism evidence="1 2">
    <name type="scientific">Rhizoctonia solani</name>
    <dbReference type="NCBI Taxonomy" id="456999"/>
    <lineage>
        <taxon>Eukaryota</taxon>
        <taxon>Fungi</taxon>
        <taxon>Dikarya</taxon>
        <taxon>Basidiomycota</taxon>
        <taxon>Agaricomycotina</taxon>
        <taxon>Agaricomycetes</taxon>
        <taxon>Cantharellales</taxon>
        <taxon>Ceratobasidiaceae</taxon>
        <taxon>Rhizoctonia</taxon>
    </lineage>
</organism>